<protein>
    <recommendedName>
        <fullName evidence="3">Copper-binding protein</fullName>
    </recommendedName>
</protein>
<dbReference type="RefSeq" id="WP_017021879.1">
    <property type="nucleotide sequence ID" value="NZ_AJYJ02000014.1"/>
</dbReference>
<comment type="caution">
    <text evidence="1">The sequence shown here is derived from an EMBL/GenBank/DDBJ whole genome shotgun (WGS) entry which is preliminary data.</text>
</comment>
<dbReference type="EMBL" id="AJYJ02000014">
    <property type="protein sequence ID" value="OEF22426.1"/>
    <property type="molecule type" value="Genomic_DNA"/>
</dbReference>
<evidence type="ECO:0000313" key="2">
    <source>
        <dbReference type="Proteomes" id="UP000095059"/>
    </source>
</evidence>
<accession>A0ABX3AZR0</accession>
<proteinExistence type="predicted"/>
<name>A0ABX3AZR0_ALILO</name>
<dbReference type="Proteomes" id="UP000095059">
    <property type="component" value="Unassembled WGS sequence"/>
</dbReference>
<keyword evidence="2" id="KW-1185">Reference proteome</keyword>
<gene>
    <name evidence="1" type="ORF">A1Q5_15205</name>
</gene>
<evidence type="ECO:0008006" key="3">
    <source>
        <dbReference type="Google" id="ProtNLM"/>
    </source>
</evidence>
<evidence type="ECO:0000313" key="1">
    <source>
        <dbReference type="EMBL" id="OEF22426.1"/>
    </source>
</evidence>
<reference evidence="1 2" key="1">
    <citation type="journal article" date="2012" name="Science">
        <title>Ecological populations of bacteria act as socially cohesive units of antibiotic production and resistance.</title>
        <authorList>
            <person name="Cordero O.X."/>
            <person name="Wildschutte H."/>
            <person name="Kirkup B."/>
            <person name="Proehl S."/>
            <person name="Ngo L."/>
            <person name="Hussain F."/>
            <person name="Le Roux F."/>
            <person name="Mincer T."/>
            <person name="Polz M.F."/>
        </authorList>
    </citation>
    <scope>NUCLEOTIDE SEQUENCE [LARGE SCALE GENOMIC DNA]</scope>
    <source>
        <strain evidence="1 2">5S-186</strain>
    </source>
</reference>
<organism evidence="1 2">
    <name type="scientific">Aliivibrio logei 5S-186</name>
    <dbReference type="NCBI Taxonomy" id="626086"/>
    <lineage>
        <taxon>Bacteria</taxon>
        <taxon>Pseudomonadati</taxon>
        <taxon>Pseudomonadota</taxon>
        <taxon>Gammaproteobacteria</taxon>
        <taxon>Vibrionales</taxon>
        <taxon>Vibrionaceae</taxon>
        <taxon>Aliivibrio</taxon>
    </lineage>
</organism>
<sequence>MNIASSAMKVIAVLLLFGVGFFFTDIKDALISYSAQTVQIEETCKLSSLPCTKNGIDIELEKDVLTPLEPSSITVNWPNLNTDNLIVSLKGHEMEMGNPIFKLSKNENHQFNGTILLPICTQNSMTWVGTISDGTTSVSISLKAVQ</sequence>